<gene>
    <name evidence="2" type="ORF">FD03_GL001065</name>
</gene>
<dbReference type="AlphaFoldDB" id="A0A0R1KLA0"/>
<feature type="coiled-coil region" evidence="1">
    <location>
        <begin position="184"/>
        <end position="218"/>
    </location>
</feature>
<proteinExistence type="predicted"/>
<sequence>MEQPSTSESEIIEILNRHNIFFEREKVFHELKSVNDETLLPVDFALNINGFLAIIEYNGAQHYRPINNTPSSIAAWRRLTKNGSARIKFAEKNNIPLLVIHYKDRKAMKHLIPKFIEDVKFNIHDTKPRYTKNTKAYFSAFPYYNFDKTADTPDAPVNPLKLEKIEELGCFNIDHAILWTKEGLETMVAREENYKSEIEQYKNVTSELVLHIHELEEQVDQQSDLIQSLTEPDTDSLPRAESNKVNLPDFIGRFRLNDSPRSRLTDDAKTFIKLLSNRYSTDLFEIHRFLKINYDENISVPTIKKCVS</sequence>
<dbReference type="Proteomes" id="UP000051248">
    <property type="component" value="Unassembled WGS sequence"/>
</dbReference>
<dbReference type="STRING" id="1423775.FD03_GL001065"/>
<dbReference type="EMBL" id="AZDZ01000002">
    <property type="protein sequence ID" value="KRK80930.1"/>
    <property type="molecule type" value="Genomic_DNA"/>
</dbReference>
<keyword evidence="3" id="KW-1185">Reference proteome</keyword>
<name>A0A0R1KLA0_9LACO</name>
<dbReference type="OrthoDB" id="2300211at2"/>
<dbReference type="PATRIC" id="fig|1423775.4.peg.1094"/>
<protein>
    <submittedName>
        <fullName evidence="2">Uncharacterized protein</fullName>
    </submittedName>
</protein>
<evidence type="ECO:0000256" key="1">
    <source>
        <dbReference type="SAM" id="Coils"/>
    </source>
</evidence>
<dbReference type="RefSeq" id="WP_025023585.1">
    <property type="nucleotide sequence ID" value="NZ_AZDZ01000002.1"/>
</dbReference>
<accession>A0A0R1KLA0</accession>
<dbReference type="eggNOG" id="ENOG5030BH1">
    <property type="taxonomic scope" value="Bacteria"/>
</dbReference>
<keyword evidence="1" id="KW-0175">Coiled coil</keyword>
<evidence type="ECO:0000313" key="3">
    <source>
        <dbReference type="Proteomes" id="UP000051248"/>
    </source>
</evidence>
<reference evidence="2 3" key="1">
    <citation type="journal article" date="2015" name="Genome Announc.">
        <title>Expanding the biotechnology potential of lactobacilli through comparative genomics of 213 strains and associated genera.</title>
        <authorList>
            <person name="Sun Z."/>
            <person name="Harris H.M."/>
            <person name="McCann A."/>
            <person name="Guo C."/>
            <person name="Argimon S."/>
            <person name="Zhang W."/>
            <person name="Yang X."/>
            <person name="Jeffery I.B."/>
            <person name="Cooney J.C."/>
            <person name="Kagawa T.F."/>
            <person name="Liu W."/>
            <person name="Song Y."/>
            <person name="Salvetti E."/>
            <person name="Wrobel A."/>
            <person name="Rasinkangas P."/>
            <person name="Parkhill J."/>
            <person name="Rea M.C."/>
            <person name="O'Sullivan O."/>
            <person name="Ritari J."/>
            <person name="Douillard F.P."/>
            <person name="Paul Ross R."/>
            <person name="Yang R."/>
            <person name="Briner A.E."/>
            <person name="Felis G.E."/>
            <person name="de Vos W.M."/>
            <person name="Barrangou R."/>
            <person name="Klaenhammer T.R."/>
            <person name="Caufield P.W."/>
            <person name="Cui Y."/>
            <person name="Zhang H."/>
            <person name="O'Toole P.W."/>
        </authorList>
    </citation>
    <scope>NUCLEOTIDE SEQUENCE [LARGE SCALE GENOMIC DNA]</scope>
    <source>
        <strain evidence="2 3">DSM 19682</strain>
    </source>
</reference>
<comment type="caution">
    <text evidence="2">The sequence shown here is derived from an EMBL/GenBank/DDBJ whole genome shotgun (WGS) entry which is preliminary data.</text>
</comment>
<evidence type="ECO:0000313" key="2">
    <source>
        <dbReference type="EMBL" id="KRK80930.1"/>
    </source>
</evidence>
<organism evidence="2 3">
    <name type="scientific">Companilactobacillus nodensis DSM 19682 = JCM 14932 = NBRC 107160</name>
    <dbReference type="NCBI Taxonomy" id="1423775"/>
    <lineage>
        <taxon>Bacteria</taxon>
        <taxon>Bacillati</taxon>
        <taxon>Bacillota</taxon>
        <taxon>Bacilli</taxon>
        <taxon>Lactobacillales</taxon>
        <taxon>Lactobacillaceae</taxon>
        <taxon>Companilactobacillus</taxon>
    </lineage>
</organism>